<gene>
    <name evidence="3" type="primary">LOC108819727</name>
</gene>
<dbReference type="KEGG" id="rsz:108819727"/>
<dbReference type="SUPFAM" id="SSF101908">
    <property type="entry name" value="Putative isomerase YbhE"/>
    <property type="match status" value="1"/>
</dbReference>
<dbReference type="Pfam" id="PF00646">
    <property type="entry name" value="F-box"/>
    <property type="match status" value="1"/>
</dbReference>
<dbReference type="SUPFAM" id="SSF81383">
    <property type="entry name" value="F-box domain"/>
    <property type="match status" value="1"/>
</dbReference>
<dbReference type="PANTHER" id="PTHR31672">
    <property type="entry name" value="BNACNNG10540D PROTEIN"/>
    <property type="match status" value="1"/>
</dbReference>
<protein>
    <submittedName>
        <fullName evidence="3">F-box protein At3g07870-like</fullName>
    </submittedName>
</protein>
<dbReference type="PANTHER" id="PTHR31672:SF13">
    <property type="entry name" value="F-BOX PROTEIN CPR30-LIKE"/>
    <property type="match status" value="1"/>
</dbReference>
<dbReference type="CDD" id="cd22157">
    <property type="entry name" value="F-box_AtFBW1-like"/>
    <property type="match status" value="1"/>
</dbReference>
<dbReference type="OrthoDB" id="5319261at2759"/>
<keyword evidence="2" id="KW-1185">Reference proteome</keyword>
<reference evidence="2" key="1">
    <citation type="journal article" date="2019" name="Database">
        <title>The radish genome database (RadishGD): an integrated information resource for radish genomics.</title>
        <authorList>
            <person name="Yu H.J."/>
            <person name="Baek S."/>
            <person name="Lee Y.J."/>
            <person name="Cho A."/>
            <person name="Mun J.H."/>
        </authorList>
    </citation>
    <scope>NUCLEOTIDE SEQUENCE [LARGE SCALE GENOMIC DNA]</scope>
    <source>
        <strain evidence="2">cv. WK10039</strain>
    </source>
</reference>
<dbReference type="InterPro" id="IPR050796">
    <property type="entry name" value="SCF_F-box_component"/>
</dbReference>
<dbReference type="RefSeq" id="XP_018448276.2">
    <property type="nucleotide sequence ID" value="XM_018592774.2"/>
</dbReference>
<dbReference type="InterPro" id="IPR001810">
    <property type="entry name" value="F-box_dom"/>
</dbReference>
<evidence type="ECO:0000313" key="3">
    <source>
        <dbReference type="RefSeq" id="XP_018448276.2"/>
    </source>
</evidence>
<organism evidence="2 3">
    <name type="scientific">Raphanus sativus</name>
    <name type="common">Radish</name>
    <name type="synonym">Raphanus raphanistrum var. sativus</name>
    <dbReference type="NCBI Taxonomy" id="3726"/>
    <lineage>
        <taxon>Eukaryota</taxon>
        <taxon>Viridiplantae</taxon>
        <taxon>Streptophyta</taxon>
        <taxon>Embryophyta</taxon>
        <taxon>Tracheophyta</taxon>
        <taxon>Spermatophyta</taxon>
        <taxon>Magnoliopsida</taxon>
        <taxon>eudicotyledons</taxon>
        <taxon>Gunneridae</taxon>
        <taxon>Pentapetalae</taxon>
        <taxon>rosids</taxon>
        <taxon>malvids</taxon>
        <taxon>Brassicales</taxon>
        <taxon>Brassicaceae</taxon>
        <taxon>Brassiceae</taxon>
        <taxon>Raphanus</taxon>
    </lineage>
</organism>
<name>A0A6J0KL33_RAPSA</name>
<accession>A0A6J0KL33</accession>
<feature type="domain" description="F-box" evidence="1">
    <location>
        <begin position="5"/>
        <end position="45"/>
    </location>
</feature>
<sequence length="412" mass="47321">MAIVASDLVVTEIMSRVPGKSLARFRSVSKQFRSLLSDPYFLRLHHSRSRDSLFTLKACQKIKVVSAVAALNDPRNLWTIRYNFQVTNKGLLVHDFTLDFIGLRIKLLSCQHQLLCVACSTGIHLYDPLNNVLKKLPDSPSSPWCFNRSHQECVVSFGFVDAAMQYKVVKWPHDLDENRTRRLPNGIVTTWKKVNQLKFEILNIDINVEDGGRLIVSPWRMLKMQCPYLLQLSSQVHVNGFIYWITADFQIVSFSLQDETFSTLNSKPSCFHLDTQGSQKSRFFTLCGSRGNLWMVDFDVSSQIMEIWKMEESGWAKIHKIDLGGTRPNKNGKVQMLDILSDQVLFELPSTGQLIRYHAKTNTLDNNEIYTDYQLCHFTDGPLSLHNIDMSDSSPHSSRYLNFESFLDTQPR</sequence>
<dbReference type="GeneID" id="108819727"/>
<dbReference type="Proteomes" id="UP000504610">
    <property type="component" value="Chromosome 8"/>
</dbReference>
<evidence type="ECO:0000313" key="2">
    <source>
        <dbReference type="Proteomes" id="UP000504610"/>
    </source>
</evidence>
<evidence type="ECO:0000259" key="1">
    <source>
        <dbReference type="SMART" id="SM00256"/>
    </source>
</evidence>
<reference evidence="3" key="2">
    <citation type="submission" date="2025-08" db="UniProtKB">
        <authorList>
            <consortium name="RefSeq"/>
        </authorList>
    </citation>
    <scope>IDENTIFICATION</scope>
    <source>
        <tissue evidence="3">Leaf</tissue>
    </source>
</reference>
<dbReference type="AlphaFoldDB" id="A0A6J0KL33"/>
<dbReference type="InterPro" id="IPR036047">
    <property type="entry name" value="F-box-like_dom_sf"/>
</dbReference>
<proteinExistence type="predicted"/>
<dbReference type="SMART" id="SM00256">
    <property type="entry name" value="FBOX"/>
    <property type="match status" value="1"/>
</dbReference>